<keyword evidence="1" id="KW-0812">Transmembrane</keyword>
<sequence>MNGARQAARKVEASPWVDRLAIVGLITFGVVHLVFAWLAVALAFGERKGKASTSGAVQELAEKPFGTVLVWAVAVGMLGLIVWQGIEAATGHRREEGAKRTAKRLASAGKALVYLAIGVSAVKIALGSRSNEEKKADSLTAQLMDLPAGQLLVGAVALAIIGTGVGLFVVAYRESYLQHMDGEGTSGHTGRLYRWAARLGHAAKGVALVIVGCLFGYAAISHQPKESGGLDVALRTVLDQPFGPGLLTLIAFGLACYGLFCFAQARHLDR</sequence>
<feature type="transmembrane region" description="Helical" evidence="1">
    <location>
        <begin position="201"/>
        <end position="222"/>
    </location>
</feature>
<feature type="domain" description="DUF1206" evidence="2">
    <location>
        <begin position="107"/>
        <end position="173"/>
    </location>
</feature>
<keyword evidence="1" id="KW-1133">Transmembrane helix</keyword>
<feature type="transmembrane region" description="Helical" evidence="1">
    <location>
        <begin position="148"/>
        <end position="172"/>
    </location>
</feature>
<reference evidence="3 4" key="1">
    <citation type="journal article" date="2019" name="Int. J. Syst. Evol. Microbiol.">
        <title>The Global Catalogue of Microorganisms (GCM) 10K type strain sequencing project: providing services to taxonomists for standard genome sequencing and annotation.</title>
        <authorList>
            <consortium name="The Broad Institute Genomics Platform"/>
            <consortium name="The Broad Institute Genome Sequencing Center for Infectious Disease"/>
            <person name="Wu L."/>
            <person name="Ma J."/>
        </authorList>
    </citation>
    <scope>NUCLEOTIDE SEQUENCE [LARGE SCALE GENOMIC DNA]</scope>
    <source>
        <strain evidence="3 4">JCM 13008</strain>
    </source>
</reference>
<name>A0ABN1U634_9ACTN</name>
<evidence type="ECO:0000313" key="4">
    <source>
        <dbReference type="Proteomes" id="UP001501581"/>
    </source>
</evidence>
<feature type="transmembrane region" description="Helical" evidence="1">
    <location>
        <begin position="20"/>
        <end position="45"/>
    </location>
</feature>
<comment type="caution">
    <text evidence="3">The sequence shown here is derived from an EMBL/GenBank/DDBJ whole genome shotgun (WGS) entry which is preliminary data.</text>
</comment>
<feature type="domain" description="DUF1206" evidence="2">
    <location>
        <begin position="23"/>
        <end position="90"/>
    </location>
</feature>
<gene>
    <name evidence="3" type="ORF">GCM10009668_42520</name>
</gene>
<dbReference type="RefSeq" id="WP_343996951.1">
    <property type="nucleotide sequence ID" value="NZ_BAAALG010000019.1"/>
</dbReference>
<evidence type="ECO:0000259" key="2">
    <source>
        <dbReference type="Pfam" id="PF06724"/>
    </source>
</evidence>
<feature type="domain" description="DUF1206" evidence="2">
    <location>
        <begin position="199"/>
        <end position="266"/>
    </location>
</feature>
<dbReference type="InterPro" id="IPR009597">
    <property type="entry name" value="DUF1206"/>
</dbReference>
<feature type="transmembrane region" description="Helical" evidence="1">
    <location>
        <begin position="242"/>
        <end position="263"/>
    </location>
</feature>
<dbReference type="Proteomes" id="UP001501581">
    <property type="component" value="Unassembled WGS sequence"/>
</dbReference>
<keyword evidence="4" id="KW-1185">Reference proteome</keyword>
<feature type="transmembrane region" description="Helical" evidence="1">
    <location>
        <begin position="65"/>
        <end position="86"/>
    </location>
</feature>
<feature type="transmembrane region" description="Helical" evidence="1">
    <location>
        <begin position="107"/>
        <end position="128"/>
    </location>
</feature>
<accession>A0ABN1U634</accession>
<protein>
    <recommendedName>
        <fullName evidence="2">DUF1206 domain-containing protein</fullName>
    </recommendedName>
</protein>
<keyword evidence="1" id="KW-0472">Membrane</keyword>
<dbReference type="EMBL" id="BAAALG010000019">
    <property type="protein sequence ID" value="GAA1115267.1"/>
    <property type="molecule type" value="Genomic_DNA"/>
</dbReference>
<evidence type="ECO:0000313" key="3">
    <source>
        <dbReference type="EMBL" id="GAA1115267.1"/>
    </source>
</evidence>
<dbReference type="Pfam" id="PF06724">
    <property type="entry name" value="DUF1206"/>
    <property type="match status" value="3"/>
</dbReference>
<evidence type="ECO:0000256" key="1">
    <source>
        <dbReference type="SAM" id="Phobius"/>
    </source>
</evidence>
<proteinExistence type="predicted"/>
<organism evidence="3 4">
    <name type="scientific">Nocardioides dubius</name>
    <dbReference type="NCBI Taxonomy" id="317019"/>
    <lineage>
        <taxon>Bacteria</taxon>
        <taxon>Bacillati</taxon>
        <taxon>Actinomycetota</taxon>
        <taxon>Actinomycetes</taxon>
        <taxon>Propionibacteriales</taxon>
        <taxon>Nocardioidaceae</taxon>
        <taxon>Nocardioides</taxon>
    </lineage>
</organism>